<accession>A0A562TAK6</accession>
<evidence type="ECO:0000313" key="2">
    <source>
        <dbReference type="EMBL" id="TWI90433.1"/>
    </source>
</evidence>
<dbReference type="Proteomes" id="UP000320593">
    <property type="component" value="Unassembled WGS sequence"/>
</dbReference>
<dbReference type="InterPro" id="IPR029016">
    <property type="entry name" value="GAF-like_dom_sf"/>
</dbReference>
<comment type="caution">
    <text evidence="2">The sequence shown here is derived from an EMBL/GenBank/DDBJ whole genome shotgun (WGS) entry which is preliminary data.</text>
</comment>
<evidence type="ECO:0000259" key="1">
    <source>
        <dbReference type="SMART" id="SM00065"/>
    </source>
</evidence>
<dbReference type="SMART" id="SM00065">
    <property type="entry name" value="GAF"/>
    <property type="match status" value="1"/>
</dbReference>
<protein>
    <submittedName>
        <fullName evidence="2">GAF domain-containing protein</fullName>
    </submittedName>
</protein>
<dbReference type="Gene3D" id="3.30.450.40">
    <property type="match status" value="1"/>
</dbReference>
<proteinExistence type="predicted"/>
<keyword evidence="3" id="KW-1185">Reference proteome</keyword>
<sequence>MSLPVPANEAERLKALHDLEILGTEAEPAFDALVEAAREIFKAPIALVSLVGEDQQWFKAKCGLSVDSTSRDLAFCAYTIMDDRITIVPDATKDPRFKDNALVTGDPNIRFYIGCPIALKQGEALGSLCVIDRVARMPTPHQVQQLKRLAVVLEGLLRAHHDVKNAERLLASARSDGPAA</sequence>
<dbReference type="Pfam" id="PF01590">
    <property type="entry name" value="GAF"/>
    <property type="match status" value="1"/>
</dbReference>
<dbReference type="SUPFAM" id="SSF55781">
    <property type="entry name" value="GAF domain-like"/>
    <property type="match status" value="1"/>
</dbReference>
<reference evidence="2 3" key="1">
    <citation type="submission" date="2019-07" db="EMBL/GenBank/DDBJ databases">
        <title>Genomic Encyclopedia of Archaeal and Bacterial Type Strains, Phase II (KMG-II): from individual species to whole genera.</title>
        <authorList>
            <person name="Goeker M."/>
        </authorList>
    </citation>
    <scope>NUCLEOTIDE SEQUENCE [LARGE SCALE GENOMIC DNA]</scope>
    <source>
        <strain evidence="2 3">ATCC BAA-252</strain>
    </source>
</reference>
<dbReference type="InterPro" id="IPR003018">
    <property type="entry name" value="GAF"/>
</dbReference>
<dbReference type="OrthoDB" id="9799225at2"/>
<evidence type="ECO:0000313" key="3">
    <source>
        <dbReference type="Proteomes" id="UP000320593"/>
    </source>
</evidence>
<dbReference type="PANTHER" id="PTHR43102:SF2">
    <property type="entry name" value="GAF DOMAIN-CONTAINING PROTEIN"/>
    <property type="match status" value="1"/>
</dbReference>
<feature type="domain" description="GAF" evidence="1">
    <location>
        <begin position="25"/>
        <end position="167"/>
    </location>
</feature>
<gene>
    <name evidence="2" type="ORF">JM93_01414</name>
</gene>
<organism evidence="2 3">
    <name type="scientific">Roseibium hamelinense</name>
    <dbReference type="NCBI Taxonomy" id="150831"/>
    <lineage>
        <taxon>Bacteria</taxon>
        <taxon>Pseudomonadati</taxon>
        <taxon>Pseudomonadota</taxon>
        <taxon>Alphaproteobacteria</taxon>
        <taxon>Hyphomicrobiales</taxon>
        <taxon>Stappiaceae</taxon>
        <taxon>Roseibium</taxon>
    </lineage>
</organism>
<name>A0A562TAK6_9HYPH</name>
<dbReference type="RefSeq" id="WP_145341597.1">
    <property type="nucleotide sequence ID" value="NZ_SMLY01000085.1"/>
</dbReference>
<dbReference type="EMBL" id="VLLF01000002">
    <property type="protein sequence ID" value="TWI90433.1"/>
    <property type="molecule type" value="Genomic_DNA"/>
</dbReference>
<dbReference type="PANTHER" id="PTHR43102">
    <property type="entry name" value="SLR1143 PROTEIN"/>
    <property type="match status" value="1"/>
</dbReference>
<dbReference type="AlphaFoldDB" id="A0A562TAK6"/>